<comment type="caution">
    <text evidence="4">The sequence shown here is derived from an EMBL/GenBank/DDBJ whole genome shotgun (WGS) entry which is preliminary data.</text>
</comment>
<gene>
    <name evidence="4" type="ORF">FNF29_04159</name>
</gene>
<feature type="repeat" description="ANK" evidence="3">
    <location>
        <begin position="72"/>
        <end position="96"/>
    </location>
</feature>
<evidence type="ECO:0000313" key="4">
    <source>
        <dbReference type="EMBL" id="KAA0152045.1"/>
    </source>
</evidence>
<evidence type="ECO:0000256" key="3">
    <source>
        <dbReference type="PROSITE-ProRule" id="PRU00023"/>
    </source>
</evidence>
<feature type="repeat" description="ANK" evidence="3">
    <location>
        <begin position="38"/>
        <end position="71"/>
    </location>
</feature>
<dbReference type="SUPFAM" id="SSF48403">
    <property type="entry name" value="Ankyrin repeat"/>
    <property type="match status" value="1"/>
</dbReference>
<dbReference type="InterPro" id="IPR036770">
    <property type="entry name" value="Ankyrin_rpt-contain_sf"/>
</dbReference>
<dbReference type="InterPro" id="IPR002110">
    <property type="entry name" value="Ankyrin_rpt"/>
</dbReference>
<dbReference type="SMART" id="SM00248">
    <property type="entry name" value="ANK"/>
    <property type="match status" value="3"/>
</dbReference>
<evidence type="ECO:0000256" key="1">
    <source>
        <dbReference type="ARBA" id="ARBA00022737"/>
    </source>
</evidence>
<dbReference type="PROSITE" id="PS50297">
    <property type="entry name" value="ANK_REP_REGION"/>
    <property type="match status" value="2"/>
</dbReference>
<dbReference type="PANTHER" id="PTHR24171:SF8">
    <property type="entry name" value="BRCA1-ASSOCIATED RING DOMAIN PROTEIN 1"/>
    <property type="match status" value="1"/>
</dbReference>
<sequence>MDGSDPSEDLFMAIVTQDDDAVAAALARGGDPTVANAAGMTALHVACGAADAEDIVEALLRHGAKPAMRDMNGWSSLMYASSGGQHKVVRMLLDSGECSIHAATTCDSGWTALTRACQRGHVAVVKLLLAAMGGEADAAADSPAAEASGHASPVLAPRADLVKALAVAEALDHGECAAAVRAALEALGSPTAAAAGEA</sequence>
<evidence type="ECO:0000313" key="5">
    <source>
        <dbReference type="Proteomes" id="UP000323011"/>
    </source>
</evidence>
<dbReference type="Proteomes" id="UP000323011">
    <property type="component" value="Unassembled WGS sequence"/>
</dbReference>
<dbReference type="GO" id="GO:0085020">
    <property type="term" value="P:protein K6-linked ubiquitination"/>
    <property type="evidence" value="ECO:0007669"/>
    <property type="project" value="TreeGrafter"/>
</dbReference>
<keyword evidence="2 3" id="KW-0040">ANK repeat</keyword>
<name>A0A5A8CG87_CAFRO</name>
<dbReference type="EMBL" id="VLTN01000023">
    <property type="protein sequence ID" value="KAA0152045.1"/>
    <property type="molecule type" value="Genomic_DNA"/>
</dbReference>
<protein>
    <submittedName>
        <fullName evidence="4">Uncharacterized protein</fullName>
    </submittedName>
</protein>
<dbReference type="PANTHER" id="PTHR24171">
    <property type="entry name" value="ANKYRIN REPEAT DOMAIN-CONTAINING PROTEIN 39-RELATED"/>
    <property type="match status" value="1"/>
</dbReference>
<keyword evidence="5" id="KW-1185">Reference proteome</keyword>
<proteinExistence type="predicted"/>
<keyword evidence="1" id="KW-0677">Repeat</keyword>
<dbReference type="Gene3D" id="1.25.40.20">
    <property type="entry name" value="Ankyrin repeat-containing domain"/>
    <property type="match status" value="2"/>
</dbReference>
<reference evidence="4 5" key="1">
    <citation type="submission" date="2019-07" db="EMBL/GenBank/DDBJ databases">
        <title>Genomes of Cafeteria roenbergensis.</title>
        <authorList>
            <person name="Fischer M.G."/>
            <person name="Hackl T."/>
            <person name="Roman M."/>
        </authorList>
    </citation>
    <scope>NUCLEOTIDE SEQUENCE [LARGE SCALE GENOMIC DNA]</scope>
    <source>
        <strain evidence="4 5">BVI</strain>
    </source>
</reference>
<evidence type="ECO:0000256" key="2">
    <source>
        <dbReference type="ARBA" id="ARBA00023043"/>
    </source>
</evidence>
<dbReference type="GO" id="GO:0004842">
    <property type="term" value="F:ubiquitin-protein transferase activity"/>
    <property type="evidence" value="ECO:0007669"/>
    <property type="project" value="TreeGrafter"/>
</dbReference>
<dbReference type="Pfam" id="PF12796">
    <property type="entry name" value="Ank_2"/>
    <property type="match status" value="1"/>
</dbReference>
<organism evidence="4 5">
    <name type="scientific">Cafeteria roenbergensis</name>
    <name type="common">Marine flagellate</name>
    <dbReference type="NCBI Taxonomy" id="33653"/>
    <lineage>
        <taxon>Eukaryota</taxon>
        <taxon>Sar</taxon>
        <taxon>Stramenopiles</taxon>
        <taxon>Bigyra</taxon>
        <taxon>Opalozoa</taxon>
        <taxon>Bicosoecida</taxon>
        <taxon>Cafeteriaceae</taxon>
        <taxon>Cafeteria</taxon>
    </lineage>
</organism>
<accession>A0A5A8CG87</accession>
<dbReference type="AlphaFoldDB" id="A0A5A8CG87"/>
<dbReference type="PROSITE" id="PS50088">
    <property type="entry name" value="ANK_REPEAT"/>
    <property type="match status" value="2"/>
</dbReference>